<keyword evidence="3" id="KW-0732">Signal</keyword>
<name>F4QC92_CACFS</name>
<dbReference type="PANTHER" id="PTHR47824">
    <property type="entry name" value="UBIQUITIN-LIKE DOMAIN-CONTAINING PROTEIN"/>
    <property type="match status" value="1"/>
</dbReference>
<dbReference type="Proteomes" id="UP000007797">
    <property type="component" value="Unassembled WGS sequence"/>
</dbReference>
<dbReference type="InterPro" id="IPR056861">
    <property type="entry name" value="HMCN1-like_VWA"/>
</dbReference>
<keyword evidence="2" id="KW-0964">Secreted</keyword>
<feature type="region of interest" description="Disordered" evidence="4">
    <location>
        <begin position="440"/>
        <end position="472"/>
    </location>
</feature>
<dbReference type="KEGG" id="dfa:DFA_12145"/>
<dbReference type="CDD" id="cd00198">
    <property type="entry name" value="vWFA"/>
    <property type="match status" value="1"/>
</dbReference>
<dbReference type="SMART" id="SM00213">
    <property type="entry name" value="UBQ"/>
    <property type="match status" value="1"/>
</dbReference>
<gene>
    <name evidence="7" type="ORF">DFA_12145</name>
</gene>
<feature type="region of interest" description="Disordered" evidence="4">
    <location>
        <begin position="157"/>
        <end position="193"/>
    </location>
</feature>
<dbReference type="InterPro" id="IPR029071">
    <property type="entry name" value="Ubiquitin-like_domsf"/>
</dbReference>
<dbReference type="InterPro" id="IPR027417">
    <property type="entry name" value="P-loop_NTPase"/>
</dbReference>
<dbReference type="SUPFAM" id="SSF54236">
    <property type="entry name" value="Ubiquitin-like"/>
    <property type="match status" value="1"/>
</dbReference>
<dbReference type="EMBL" id="GL883029">
    <property type="protein sequence ID" value="EGG14373.1"/>
    <property type="molecule type" value="Genomic_DNA"/>
</dbReference>
<proteinExistence type="predicted"/>
<feature type="compositionally biased region" description="Low complexity" evidence="4">
    <location>
        <begin position="157"/>
        <end position="175"/>
    </location>
</feature>
<feature type="region of interest" description="Disordered" evidence="4">
    <location>
        <begin position="535"/>
        <end position="555"/>
    </location>
</feature>
<evidence type="ECO:0000256" key="4">
    <source>
        <dbReference type="SAM" id="MobiDB-lite"/>
    </source>
</evidence>
<feature type="compositionally biased region" description="Low complexity" evidence="4">
    <location>
        <begin position="463"/>
        <end position="472"/>
    </location>
</feature>
<dbReference type="InterPro" id="IPR001806">
    <property type="entry name" value="Small_GTPase"/>
</dbReference>
<dbReference type="Gene3D" id="3.40.50.410">
    <property type="entry name" value="von Willebrand factor, type A domain"/>
    <property type="match status" value="1"/>
</dbReference>
<dbReference type="OrthoDB" id="20889at2759"/>
<dbReference type="Pfam" id="PF00071">
    <property type="entry name" value="Ras"/>
    <property type="match status" value="1"/>
</dbReference>
<dbReference type="RefSeq" id="XP_004353782.1">
    <property type="nucleotide sequence ID" value="XM_004353730.1"/>
</dbReference>
<evidence type="ECO:0000259" key="6">
    <source>
        <dbReference type="PROSITE" id="PS50234"/>
    </source>
</evidence>
<dbReference type="SUPFAM" id="SSF53300">
    <property type="entry name" value="vWA-like"/>
    <property type="match status" value="1"/>
</dbReference>
<evidence type="ECO:0000313" key="8">
    <source>
        <dbReference type="Proteomes" id="UP000007797"/>
    </source>
</evidence>
<sequence>MLILIKTPTITFSLDVQPDESTEVLYTKVAERTEYKRFQFELLFAGDKIGAGSVGASGIKKEATVHMVVIKELKYTVSYEGKEYNLALPNNDGLQISHLQQQIKRSLVADIPEVSSHKIEIYKPGTSTVITQYTSLQSSFSNFDTIELKLVAPPVSKKSSSYSSKVASGSGSSSSSDDEGDSYSKSSYSSPSKPIVEEQFDKDALLSSFVESSISSDVEICFCFDTTGSMSSIIQNVKTQVENTVKRLMKDIPSIRIGIMGLGDYCDGKLVLTTQDLTQDVTTLVKFIKNVPSTSGGDAPEAYEFALMKAKELTWSEHTSKAFVMIGDSNPHQPTFTDLNINWFKECDDLHERGIKIYGVKALGSSIFYNDIAERTGGICIDFKKFDLITEMFLAICYREASSKKFKEYEGELAKKGGENKDLQQILTDLNKENYVVEMTKEGSAEETKKPEEEEVKKEEETTSTTSTTTTPPLVVAAEEETKKPVVKVIKKQYGYPSEIKSKESWYDIANDKGKPSYYYNHTLGYFTSSKSTNPQAYVPPTPPPTVTRSTTGADGSSASTVNEMFTFSSYDFSAHEIESFKPTSLIAYVFGDTGIGKTTFVNSINYVAKEYKNMINFRDVNYSLDKYKFREASLFIICYDGSKKDTYENVPKYIQEIRKHDISKPIAIIALKDDLTSALPLNPTTIKSVYSVVGFMKYSSYYKHEEIKNIAYELKYSLGGNSRKSCSIILETTTTTSYYYSLLFNLLNYYKRLFKKEERESNVTISKEEEDLFIINNIKL</sequence>
<dbReference type="GO" id="GO:0005525">
    <property type="term" value="F:GTP binding"/>
    <property type="evidence" value="ECO:0007669"/>
    <property type="project" value="InterPro"/>
</dbReference>
<comment type="subcellular location">
    <subcellularLocation>
        <location evidence="1">Secreted</location>
    </subcellularLocation>
</comment>
<dbReference type="Gene3D" id="3.40.50.300">
    <property type="entry name" value="P-loop containing nucleotide triphosphate hydrolases"/>
    <property type="match status" value="1"/>
</dbReference>
<evidence type="ECO:0008006" key="9">
    <source>
        <dbReference type="Google" id="ProtNLM"/>
    </source>
</evidence>
<feature type="domain" description="Ubiquitin-like" evidence="5">
    <location>
        <begin position="1"/>
        <end position="69"/>
    </location>
</feature>
<dbReference type="PROSITE" id="PS50053">
    <property type="entry name" value="UBIQUITIN_2"/>
    <property type="match status" value="1"/>
</dbReference>
<keyword evidence="8" id="KW-1185">Reference proteome</keyword>
<dbReference type="Gene3D" id="3.10.20.90">
    <property type="entry name" value="Phosphatidylinositol 3-kinase Catalytic Subunit, Chain A, domain 1"/>
    <property type="match status" value="1"/>
</dbReference>
<reference evidence="8" key="1">
    <citation type="journal article" date="2011" name="Genome Res.">
        <title>Phylogeny-wide analysis of social amoeba genomes highlights ancient origins for complex intercellular communication.</title>
        <authorList>
            <person name="Heidel A.J."/>
            <person name="Lawal H.M."/>
            <person name="Felder M."/>
            <person name="Schilde C."/>
            <person name="Helps N.R."/>
            <person name="Tunggal B."/>
            <person name="Rivero F."/>
            <person name="John U."/>
            <person name="Schleicher M."/>
            <person name="Eichinger L."/>
            <person name="Platzer M."/>
            <person name="Noegel A.A."/>
            <person name="Schaap P."/>
            <person name="Gloeckner G."/>
        </authorList>
    </citation>
    <scope>NUCLEOTIDE SEQUENCE [LARGE SCALE GENOMIC DNA]</scope>
    <source>
        <strain evidence="8">SH3</strain>
    </source>
</reference>
<evidence type="ECO:0000313" key="7">
    <source>
        <dbReference type="EMBL" id="EGG14373.1"/>
    </source>
</evidence>
<dbReference type="InterPro" id="IPR002035">
    <property type="entry name" value="VWF_A"/>
</dbReference>
<protein>
    <recommendedName>
        <fullName evidence="9">VWFA domain-containing protein</fullName>
    </recommendedName>
</protein>
<feature type="compositionally biased region" description="Basic and acidic residues" evidence="4">
    <location>
        <begin position="440"/>
        <end position="461"/>
    </location>
</feature>
<evidence type="ECO:0000256" key="3">
    <source>
        <dbReference type="ARBA" id="ARBA00022729"/>
    </source>
</evidence>
<feature type="domain" description="VWFA" evidence="6">
    <location>
        <begin position="219"/>
        <end position="360"/>
    </location>
</feature>
<dbReference type="Pfam" id="PF25106">
    <property type="entry name" value="VWA_4"/>
    <property type="match status" value="1"/>
</dbReference>
<evidence type="ECO:0000256" key="1">
    <source>
        <dbReference type="ARBA" id="ARBA00004613"/>
    </source>
</evidence>
<dbReference type="SUPFAM" id="SSF52540">
    <property type="entry name" value="P-loop containing nucleoside triphosphate hydrolases"/>
    <property type="match status" value="1"/>
</dbReference>
<dbReference type="InterPro" id="IPR036465">
    <property type="entry name" value="vWFA_dom_sf"/>
</dbReference>
<feature type="compositionally biased region" description="Low complexity" evidence="4">
    <location>
        <begin position="183"/>
        <end position="193"/>
    </location>
</feature>
<dbReference type="PANTHER" id="PTHR47824:SF3">
    <property type="entry name" value="UBIQUITIN-LIKE DOMAIN-CONTAINING PROTEIN"/>
    <property type="match status" value="1"/>
</dbReference>
<accession>F4QC92</accession>
<dbReference type="InterPro" id="IPR000626">
    <property type="entry name" value="Ubiquitin-like_dom"/>
</dbReference>
<evidence type="ECO:0000259" key="5">
    <source>
        <dbReference type="PROSITE" id="PS50053"/>
    </source>
</evidence>
<dbReference type="GO" id="GO:0003924">
    <property type="term" value="F:GTPase activity"/>
    <property type="evidence" value="ECO:0007669"/>
    <property type="project" value="InterPro"/>
</dbReference>
<dbReference type="PROSITE" id="PS50234">
    <property type="entry name" value="VWFA"/>
    <property type="match status" value="1"/>
</dbReference>
<evidence type="ECO:0000256" key="2">
    <source>
        <dbReference type="ARBA" id="ARBA00022525"/>
    </source>
</evidence>
<organism evidence="7 8">
    <name type="scientific">Cavenderia fasciculata</name>
    <name type="common">Slime mold</name>
    <name type="synonym">Dictyostelium fasciculatum</name>
    <dbReference type="NCBI Taxonomy" id="261658"/>
    <lineage>
        <taxon>Eukaryota</taxon>
        <taxon>Amoebozoa</taxon>
        <taxon>Evosea</taxon>
        <taxon>Eumycetozoa</taxon>
        <taxon>Dictyostelia</taxon>
        <taxon>Acytosteliales</taxon>
        <taxon>Cavenderiaceae</taxon>
        <taxon>Cavenderia</taxon>
    </lineage>
</organism>
<dbReference type="AlphaFoldDB" id="F4QC92"/>
<dbReference type="GeneID" id="14866392"/>
<dbReference type="OMA" id="WSEHTSK"/>